<dbReference type="PANTHER" id="PTHR30251">
    <property type="entry name" value="PILUS ASSEMBLY CHAPERONE"/>
    <property type="match status" value="1"/>
</dbReference>
<dbReference type="InterPro" id="IPR013783">
    <property type="entry name" value="Ig-like_fold"/>
</dbReference>
<dbReference type="Proteomes" id="UP000053226">
    <property type="component" value="Unassembled WGS sequence"/>
</dbReference>
<dbReference type="SUPFAM" id="SSF49354">
    <property type="entry name" value="PapD-like"/>
    <property type="match status" value="1"/>
</dbReference>
<organism evidence="8 9">
    <name type="scientific">Moellerella wisconsensis ATCC 35017</name>
    <dbReference type="NCBI Taxonomy" id="1354267"/>
    <lineage>
        <taxon>Bacteria</taxon>
        <taxon>Pseudomonadati</taxon>
        <taxon>Pseudomonadota</taxon>
        <taxon>Gammaproteobacteria</taxon>
        <taxon>Enterobacterales</taxon>
        <taxon>Morganellaceae</taxon>
        <taxon>Moellerella</taxon>
    </lineage>
</organism>
<keyword evidence="9" id="KW-1185">Reference proteome</keyword>
<feature type="domain" description="Pili assembly chaperone C-terminal" evidence="7">
    <location>
        <begin position="171"/>
        <end position="231"/>
    </location>
</feature>
<gene>
    <name evidence="8" type="ORF">M992_2639</name>
</gene>
<name>A0A0N0Z6Y6_9GAMM</name>
<evidence type="ECO:0000313" key="8">
    <source>
        <dbReference type="EMBL" id="KPD02095.1"/>
    </source>
</evidence>
<dbReference type="AlphaFoldDB" id="A0A0N0Z6Y6"/>
<evidence type="ECO:0000256" key="5">
    <source>
        <dbReference type="ARBA" id="ARBA00023186"/>
    </source>
</evidence>
<keyword evidence="4" id="KW-0574">Periplasm</keyword>
<dbReference type="PANTHER" id="PTHR30251:SF25">
    <property type="entry name" value="FIMBRIAE CHAPARONE"/>
    <property type="match status" value="1"/>
</dbReference>
<dbReference type="InterPro" id="IPR050643">
    <property type="entry name" value="Periplasmic_pilus_chap"/>
</dbReference>
<dbReference type="InterPro" id="IPR036316">
    <property type="entry name" value="Pili_assmbl_chap_C_dom_sf"/>
</dbReference>
<comment type="caution">
    <text evidence="8">The sequence shown here is derived from an EMBL/GenBank/DDBJ whole genome shotgun (WGS) entry which is preliminary data.</text>
</comment>
<proteinExistence type="inferred from homology"/>
<dbReference type="InterPro" id="IPR016147">
    <property type="entry name" value="Pili_assmbl_chaperone_N"/>
</dbReference>
<protein>
    <submittedName>
        <fullName evidence="8">Putative pili assembly chaperone</fullName>
    </submittedName>
</protein>
<dbReference type="InterPro" id="IPR001829">
    <property type="entry name" value="Pili_assmbl_chaperone_bac"/>
</dbReference>
<dbReference type="GO" id="GO:0030288">
    <property type="term" value="C:outer membrane-bounded periplasmic space"/>
    <property type="evidence" value="ECO:0007669"/>
    <property type="project" value="InterPro"/>
</dbReference>
<feature type="domain" description="Pili assembly chaperone N-terminal" evidence="6">
    <location>
        <begin position="27"/>
        <end position="149"/>
    </location>
</feature>
<evidence type="ECO:0000256" key="3">
    <source>
        <dbReference type="ARBA" id="ARBA00022729"/>
    </source>
</evidence>
<keyword evidence="5" id="KW-0143">Chaperone</keyword>
<evidence type="ECO:0000259" key="6">
    <source>
        <dbReference type="Pfam" id="PF00345"/>
    </source>
</evidence>
<evidence type="ECO:0000256" key="4">
    <source>
        <dbReference type="ARBA" id="ARBA00022764"/>
    </source>
</evidence>
<comment type="similarity">
    <text evidence="2">Belongs to the periplasmic pilus chaperone family.</text>
</comment>
<dbReference type="GO" id="GO:0071555">
    <property type="term" value="P:cell wall organization"/>
    <property type="evidence" value="ECO:0007669"/>
    <property type="project" value="InterPro"/>
</dbReference>
<dbReference type="Pfam" id="PF00345">
    <property type="entry name" value="PapD_N"/>
    <property type="match status" value="1"/>
</dbReference>
<dbReference type="PRINTS" id="PR00969">
    <property type="entry name" value="CHAPERONPILI"/>
</dbReference>
<dbReference type="Gene3D" id="2.60.40.10">
    <property type="entry name" value="Immunoglobulins"/>
    <property type="match status" value="2"/>
</dbReference>
<evidence type="ECO:0000256" key="1">
    <source>
        <dbReference type="ARBA" id="ARBA00004418"/>
    </source>
</evidence>
<accession>A0A0N0Z6Y6</accession>
<dbReference type="RefSeq" id="WP_053909010.1">
    <property type="nucleotide sequence ID" value="NZ_CAWMUS010000026.1"/>
</dbReference>
<dbReference type="Pfam" id="PF02753">
    <property type="entry name" value="PapD_C"/>
    <property type="match status" value="1"/>
</dbReference>
<comment type="subcellular location">
    <subcellularLocation>
        <location evidence="1">Periplasm</location>
    </subcellularLocation>
</comment>
<reference evidence="8 9" key="1">
    <citation type="submission" date="2015-07" db="EMBL/GenBank/DDBJ databases">
        <title>ATOL: Assembling a taxonomically balanced genome-scale reconstruction of the evolutionary history of the Enterobacteriaceae.</title>
        <authorList>
            <person name="Plunkett G.III."/>
            <person name="Neeno-Eckwall E.C."/>
            <person name="Glasner J.D."/>
            <person name="Perna N.T."/>
        </authorList>
    </citation>
    <scope>NUCLEOTIDE SEQUENCE [LARGE SCALE GENOMIC DNA]</scope>
    <source>
        <strain evidence="8 9">ATCC 35017</strain>
    </source>
</reference>
<dbReference type="EMBL" id="LGAA01000026">
    <property type="protein sequence ID" value="KPD02095.1"/>
    <property type="molecule type" value="Genomic_DNA"/>
</dbReference>
<keyword evidence="3" id="KW-0732">Signal</keyword>
<evidence type="ECO:0000256" key="2">
    <source>
        <dbReference type="ARBA" id="ARBA00007399"/>
    </source>
</evidence>
<evidence type="ECO:0000313" key="9">
    <source>
        <dbReference type="Proteomes" id="UP000053226"/>
    </source>
</evidence>
<dbReference type="InterPro" id="IPR016148">
    <property type="entry name" value="Pili_assmbl_chaperone_C"/>
</dbReference>
<evidence type="ECO:0000259" key="7">
    <source>
        <dbReference type="Pfam" id="PF02753"/>
    </source>
</evidence>
<dbReference type="SUPFAM" id="SSF49584">
    <property type="entry name" value="Periplasmic chaperone C-domain"/>
    <property type="match status" value="1"/>
</dbReference>
<sequence length="240" mass="27099">MRLLTIKKSFLFVLFSLLVWTNSFASVTMLGNRIIYPSSSQDKTLIFSNNDKTPALVQIWTDINNPSSSPDNADGPFAAIPSIFNIDANSKQIVKIVYTGHESLPKDRESIFYFNYLSIPSVMKSEAEQNKLMLVVTNRLKIFYRPNGLSGSSDNTINDLIIKRNEKLLTIKNPTPYYASMTTAIITKANKKSTVEIDMIAPFSERAWPISTEYQSGEIHIQLGLINDYGVEKFRTINIL</sequence>
<dbReference type="InterPro" id="IPR008962">
    <property type="entry name" value="PapD-like_sf"/>
</dbReference>